<sequence>MKRIRAYGIIPGEMEPGPLNKITDVAGVTVGHATVNTAEHKTGVTVILPCEDNPYKNKLTAAAYIHNGFGKSQGLVQMEELGTLETFIALTNTLNVGKVHDAVVDMMSEQCEREGIQVTTINPVVGECNDSGLNLIKERIIGLEEVRTAVREAKRDFEEGAVGAGTGTVCFGLKGGIGSASRQFPLGGKTYTVGALVQSNFGSTKNLMICGEMVGRELEKKTKPALLDRGSIMTVIATDLPLSDRQLKRVIKRAGVGLSRTGSFMGHGSGDIMIGFTTANRISEERDPEILTIRILKESLLDTAFTAAAEAVEEAVLNSLAMASTTVGYQGEIRYSLTDLWLSGLSTADQAAVDQVAADQAAADSTN</sequence>
<dbReference type="SUPFAM" id="SSF56266">
    <property type="entry name" value="DmpA/ArgJ-like"/>
    <property type="match status" value="1"/>
</dbReference>
<proteinExistence type="inferred from homology"/>
<dbReference type="GO" id="GO:0004177">
    <property type="term" value="F:aminopeptidase activity"/>
    <property type="evidence" value="ECO:0007669"/>
    <property type="project" value="TreeGrafter"/>
</dbReference>
<dbReference type="PANTHER" id="PTHR36512">
    <property type="entry name" value="D-AMINOPEPTIDASE"/>
    <property type="match status" value="1"/>
</dbReference>
<dbReference type="Pfam" id="PF03576">
    <property type="entry name" value="Peptidase_S58"/>
    <property type="match status" value="1"/>
</dbReference>
<gene>
    <name evidence="2" type="ORF">DWX31_29325</name>
</gene>
<evidence type="ECO:0000313" key="2">
    <source>
        <dbReference type="EMBL" id="RGD67006.1"/>
    </source>
</evidence>
<accession>A0A3E3DDB2</accession>
<dbReference type="PANTHER" id="PTHR36512:SF3">
    <property type="entry name" value="BLR5678 PROTEIN"/>
    <property type="match status" value="1"/>
</dbReference>
<dbReference type="AlphaFoldDB" id="A0A3E3DDB2"/>
<comment type="similarity">
    <text evidence="1">Belongs to the peptidase S58 family.</text>
</comment>
<name>A0A3E3DDB2_9FIRM</name>
<dbReference type="OrthoDB" id="9770388at2"/>
<protein>
    <submittedName>
        <fullName evidence="2">S58 family peptidase</fullName>
    </submittedName>
</protein>
<dbReference type="InterPro" id="IPR005321">
    <property type="entry name" value="Peptidase_S58_DmpA"/>
</dbReference>
<reference evidence="2 3" key="1">
    <citation type="submission" date="2018-08" db="EMBL/GenBank/DDBJ databases">
        <title>A genome reference for cultivated species of the human gut microbiota.</title>
        <authorList>
            <person name="Zou Y."/>
            <person name="Xue W."/>
            <person name="Luo G."/>
        </authorList>
    </citation>
    <scope>NUCLEOTIDE SEQUENCE [LARGE SCALE GENOMIC DNA]</scope>
    <source>
        <strain evidence="2 3">AF19-13AC</strain>
    </source>
</reference>
<dbReference type="InterPro" id="IPR016117">
    <property type="entry name" value="ArgJ-like_dom_sf"/>
</dbReference>
<comment type="caution">
    <text evidence="2">The sequence shown here is derived from an EMBL/GenBank/DDBJ whole genome shotgun (WGS) entry which is preliminary data.</text>
</comment>
<organism evidence="2 3">
    <name type="scientific">Hungatella hathewayi</name>
    <dbReference type="NCBI Taxonomy" id="154046"/>
    <lineage>
        <taxon>Bacteria</taxon>
        <taxon>Bacillati</taxon>
        <taxon>Bacillota</taxon>
        <taxon>Clostridia</taxon>
        <taxon>Lachnospirales</taxon>
        <taxon>Lachnospiraceae</taxon>
        <taxon>Hungatella</taxon>
    </lineage>
</organism>
<evidence type="ECO:0000313" key="3">
    <source>
        <dbReference type="Proteomes" id="UP000261023"/>
    </source>
</evidence>
<dbReference type="RefSeq" id="WP_034534418.1">
    <property type="nucleotide sequence ID" value="NZ_CACRUH010000015.1"/>
</dbReference>
<evidence type="ECO:0000256" key="1">
    <source>
        <dbReference type="ARBA" id="ARBA00007068"/>
    </source>
</evidence>
<dbReference type="EMBL" id="QTJW01000030">
    <property type="protein sequence ID" value="RGD67006.1"/>
    <property type="molecule type" value="Genomic_DNA"/>
</dbReference>
<dbReference type="Gene3D" id="3.60.70.12">
    <property type="entry name" value="L-amino peptidase D-ALA esterase/amidase"/>
    <property type="match status" value="1"/>
</dbReference>
<dbReference type="Proteomes" id="UP000261023">
    <property type="component" value="Unassembled WGS sequence"/>
</dbReference>